<dbReference type="Proteomes" id="UP000499080">
    <property type="component" value="Unassembled WGS sequence"/>
</dbReference>
<sequence length="98" mass="10845">MVVWLLGPIAEDGSYPSNGGGVVARAARNGSAGATMPDLLSWRLVFQLYCRGLDRMFWIEFSIIPSQLKIERTFKLGELSPYNNNNFCIQTFSIAAIA</sequence>
<comment type="caution">
    <text evidence="1">The sequence shown here is derived from an EMBL/GenBank/DDBJ whole genome shotgun (WGS) entry which is preliminary data.</text>
</comment>
<name>A0A4Y2NV12_ARAVE</name>
<dbReference type="AlphaFoldDB" id="A0A4Y2NV12"/>
<evidence type="ECO:0000313" key="1">
    <source>
        <dbReference type="EMBL" id="GBN42864.1"/>
    </source>
</evidence>
<organism evidence="1 2">
    <name type="scientific">Araneus ventricosus</name>
    <name type="common">Orbweaver spider</name>
    <name type="synonym">Epeira ventricosa</name>
    <dbReference type="NCBI Taxonomy" id="182803"/>
    <lineage>
        <taxon>Eukaryota</taxon>
        <taxon>Metazoa</taxon>
        <taxon>Ecdysozoa</taxon>
        <taxon>Arthropoda</taxon>
        <taxon>Chelicerata</taxon>
        <taxon>Arachnida</taxon>
        <taxon>Araneae</taxon>
        <taxon>Araneomorphae</taxon>
        <taxon>Entelegynae</taxon>
        <taxon>Araneoidea</taxon>
        <taxon>Araneidae</taxon>
        <taxon>Araneus</taxon>
    </lineage>
</organism>
<keyword evidence="2" id="KW-1185">Reference proteome</keyword>
<gene>
    <name evidence="1" type="ORF">AVEN_856_1</name>
</gene>
<dbReference type="EMBL" id="BGPR01009880">
    <property type="protein sequence ID" value="GBN42864.1"/>
    <property type="molecule type" value="Genomic_DNA"/>
</dbReference>
<reference evidence="1 2" key="1">
    <citation type="journal article" date="2019" name="Sci. Rep.">
        <title>Orb-weaving spider Araneus ventricosus genome elucidates the spidroin gene catalogue.</title>
        <authorList>
            <person name="Kono N."/>
            <person name="Nakamura H."/>
            <person name="Ohtoshi R."/>
            <person name="Moran D.A.P."/>
            <person name="Shinohara A."/>
            <person name="Yoshida Y."/>
            <person name="Fujiwara M."/>
            <person name="Mori M."/>
            <person name="Tomita M."/>
            <person name="Arakawa K."/>
        </authorList>
    </citation>
    <scope>NUCLEOTIDE SEQUENCE [LARGE SCALE GENOMIC DNA]</scope>
</reference>
<accession>A0A4Y2NV12</accession>
<evidence type="ECO:0000313" key="2">
    <source>
        <dbReference type="Proteomes" id="UP000499080"/>
    </source>
</evidence>
<protein>
    <submittedName>
        <fullName evidence="1">Uncharacterized protein</fullName>
    </submittedName>
</protein>
<proteinExistence type="predicted"/>